<gene>
    <name evidence="9" type="ORF">BESB_045380</name>
</gene>
<comment type="caution">
    <text evidence="9">The sequence shown here is derived from an EMBL/GenBank/DDBJ whole genome shotgun (WGS) entry which is preliminary data.</text>
</comment>
<dbReference type="InterPro" id="IPR050786">
    <property type="entry name" value="EFG1_rRNA-proc"/>
</dbReference>
<feature type="region of interest" description="Disordered" evidence="8">
    <location>
        <begin position="1"/>
        <end position="47"/>
    </location>
</feature>
<dbReference type="VEuPathDB" id="ToxoDB:BESB_045380"/>
<evidence type="ECO:0000256" key="5">
    <source>
        <dbReference type="ARBA" id="ARBA00022552"/>
    </source>
</evidence>
<dbReference type="PANTHER" id="PTHR33911">
    <property type="entry name" value="RRNA-PROCESSING PROTEIN EFG1"/>
    <property type="match status" value="1"/>
</dbReference>
<reference evidence="9 10" key="1">
    <citation type="submission" date="2017-09" db="EMBL/GenBank/DDBJ databases">
        <title>Genome sequencing of Besnoitia besnoiti strain Bb-Ger1.</title>
        <authorList>
            <person name="Schares G."/>
            <person name="Venepally P."/>
            <person name="Lorenzi H.A."/>
        </authorList>
    </citation>
    <scope>NUCLEOTIDE SEQUENCE [LARGE SCALE GENOMIC DNA]</scope>
    <source>
        <strain evidence="9 10">Bb-Ger1</strain>
    </source>
</reference>
<organism evidence="9 10">
    <name type="scientific">Besnoitia besnoiti</name>
    <name type="common">Apicomplexan protozoan</name>
    <dbReference type="NCBI Taxonomy" id="94643"/>
    <lineage>
        <taxon>Eukaryota</taxon>
        <taxon>Sar</taxon>
        <taxon>Alveolata</taxon>
        <taxon>Apicomplexa</taxon>
        <taxon>Conoidasida</taxon>
        <taxon>Coccidia</taxon>
        <taxon>Eucoccidiorida</taxon>
        <taxon>Eimeriorina</taxon>
        <taxon>Sarcocystidae</taxon>
        <taxon>Besnoitia</taxon>
    </lineage>
</organism>
<evidence type="ECO:0000313" key="9">
    <source>
        <dbReference type="EMBL" id="PFH36346.1"/>
    </source>
</evidence>
<feature type="compositionally biased region" description="Acidic residues" evidence="8">
    <location>
        <begin position="244"/>
        <end position="254"/>
    </location>
</feature>
<keyword evidence="5" id="KW-0698">rRNA processing</keyword>
<proteinExistence type="inferred from homology"/>
<feature type="compositionally biased region" description="Basic and acidic residues" evidence="8">
    <location>
        <begin position="339"/>
        <end position="353"/>
    </location>
</feature>
<feature type="compositionally biased region" description="Basic and acidic residues" evidence="8">
    <location>
        <begin position="291"/>
        <end position="323"/>
    </location>
</feature>
<dbReference type="OrthoDB" id="332546at2759"/>
<evidence type="ECO:0000256" key="3">
    <source>
        <dbReference type="ARBA" id="ARBA00018689"/>
    </source>
</evidence>
<comment type="similarity">
    <text evidence="2">Belongs to the EFG1 family.</text>
</comment>
<dbReference type="RefSeq" id="XP_029220355.1">
    <property type="nucleotide sequence ID" value="XM_029362989.1"/>
</dbReference>
<evidence type="ECO:0000256" key="1">
    <source>
        <dbReference type="ARBA" id="ARBA00004604"/>
    </source>
</evidence>
<dbReference type="KEGG" id="bbes:BESB_045380"/>
<evidence type="ECO:0000313" key="10">
    <source>
        <dbReference type="Proteomes" id="UP000224006"/>
    </source>
</evidence>
<dbReference type="AlphaFoldDB" id="A0A2A9MK52"/>
<comment type="subcellular location">
    <subcellularLocation>
        <location evidence="1">Nucleus</location>
        <location evidence="1">Nucleolus</location>
    </subcellularLocation>
</comment>
<dbReference type="Proteomes" id="UP000224006">
    <property type="component" value="Chromosome III"/>
</dbReference>
<keyword evidence="10" id="KW-1185">Reference proteome</keyword>
<evidence type="ECO:0000256" key="2">
    <source>
        <dbReference type="ARBA" id="ARBA00006916"/>
    </source>
</evidence>
<evidence type="ECO:0000256" key="7">
    <source>
        <dbReference type="ARBA" id="ARBA00023242"/>
    </source>
</evidence>
<keyword evidence="7" id="KW-0539">Nucleus</keyword>
<evidence type="ECO:0000256" key="6">
    <source>
        <dbReference type="ARBA" id="ARBA00023054"/>
    </source>
</evidence>
<dbReference type="InterPro" id="IPR019310">
    <property type="entry name" value="Efg1"/>
</dbReference>
<dbReference type="GeneID" id="40309468"/>
<dbReference type="EMBL" id="NWUJ01000003">
    <property type="protein sequence ID" value="PFH36346.1"/>
    <property type="molecule type" value="Genomic_DNA"/>
</dbReference>
<sequence>MEDSPEAAPPIGGERLNRQKLSGGKSILGRKKRVAENKGKNKKAKTKARDLRRLLLKKKDVLPPEVVARMEEQISALDREAVQDKKSEKRKRFVVKRKQLYDKLKFYEGQKVRRKIKAERRTLSDLLRRRRDAVDDGPEEIHSLDASIEEHQAALRKHLDDLNYILRYPADEPYIALFPSGGPVSEETEKKREAMRAKIRQQMLQERIEDDGDDDAEGGEEDAFFLAEKPAGPPVPTSTTFESDGSDAAEDEAVEHDVADPFAEAPDWADQDEQGRKRGWQGRRGTSRGGPADRKRERSSHEHSFHEADAQKRSRHDAHDAIRRGGKGGRGGSFPQRGQSRDQTRGGEEEGRRNPRFAARGRGKGGSGLGSARERSAEAKESGEGSADRRNREGPNHRDRERPRFQKEGGARGEDAGKQAGHIGLSKKYAGATGKHTVFESDSE</sequence>
<feature type="region of interest" description="Disordered" evidence="8">
    <location>
        <begin position="179"/>
        <end position="444"/>
    </location>
</feature>
<dbReference type="PANTHER" id="PTHR33911:SF1">
    <property type="entry name" value="RRNA-PROCESSING PROTEIN EFG1"/>
    <property type="match status" value="1"/>
</dbReference>
<dbReference type="GO" id="GO:0005730">
    <property type="term" value="C:nucleolus"/>
    <property type="evidence" value="ECO:0007669"/>
    <property type="project" value="UniProtKB-SubCell"/>
</dbReference>
<feature type="compositionally biased region" description="Acidic residues" evidence="8">
    <location>
        <begin position="208"/>
        <end position="223"/>
    </location>
</feature>
<accession>A0A2A9MK52</accession>
<keyword evidence="6" id="KW-0175">Coiled coil</keyword>
<evidence type="ECO:0000256" key="4">
    <source>
        <dbReference type="ARBA" id="ARBA00019827"/>
    </source>
</evidence>
<evidence type="ECO:0000256" key="8">
    <source>
        <dbReference type="SAM" id="MobiDB-lite"/>
    </source>
</evidence>
<dbReference type="GO" id="GO:0000462">
    <property type="term" value="P:maturation of SSU-rRNA from tricistronic rRNA transcript (SSU-rRNA, 5.8S rRNA, LSU-rRNA)"/>
    <property type="evidence" value="ECO:0007669"/>
    <property type="project" value="TreeGrafter"/>
</dbReference>
<feature type="compositionally biased region" description="Basic and acidic residues" evidence="8">
    <location>
        <begin position="187"/>
        <end position="196"/>
    </location>
</feature>
<feature type="compositionally biased region" description="Basic and acidic residues" evidence="8">
    <location>
        <begin position="372"/>
        <end position="417"/>
    </location>
</feature>
<dbReference type="GO" id="GO:0030688">
    <property type="term" value="C:preribosome, small subunit precursor"/>
    <property type="evidence" value="ECO:0007669"/>
    <property type="project" value="TreeGrafter"/>
</dbReference>
<dbReference type="Pfam" id="PF10153">
    <property type="entry name" value="Efg1"/>
    <property type="match status" value="1"/>
</dbReference>
<protein>
    <recommendedName>
        <fullName evidence="3">rRNA-processing protein EFG1</fullName>
    </recommendedName>
    <alternativeName>
        <fullName evidence="4">rRNA-processing protein efg1</fullName>
    </alternativeName>
</protein>
<name>A0A2A9MK52_BESBE</name>
<dbReference type="STRING" id="94643.A0A2A9MK52"/>